<evidence type="ECO:0000313" key="3">
    <source>
        <dbReference type="Proteomes" id="UP000324800"/>
    </source>
</evidence>
<feature type="non-terminal residue" evidence="2">
    <location>
        <position position="67"/>
    </location>
</feature>
<evidence type="ECO:0000313" key="2">
    <source>
        <dbReference type="EMBL" id="KAA6374143.1"/>
    </source>
</evidence>
<feature type="region of interest" description="Disordered" evidence="1">
    <location>
        <begin position="37"/>
        <end position="67"/>
    </location>
</feature>
<reference evidence="2 3" key="1">
    <citation type="submission" date="2019-03" db="EMBL/GenBank/DDBJ databases">
        <title>Single cell metagenomics reveals metabolic interactions within the superorganism composed of flagellate Streblomastix strix and complex community of Bacteroidetes bacteria on its surface.</title>
        <authorList>
            <person name="Treitli S.C."/>
            <person name="Kolisko M."/>
            <person name="Husnik F."/>
            <person name="Keeling P."/>
            <person name="Hampl V."/>
        </authorList>
    </citation>
    <scope>NUCLEOTIDE SEQUENCE [LARGE SCALE GENOMIC DNA]</scope>
    <source>
        <strain evidence="2">ST1C</strain>
    </source>
</reference>
<name>A0A5J4UUW9_9EUKA</name>
<accession>A0A5J4UUW9</accession>
<dbReference type="AlphaFoldDB" id="A0A5J4UUW9"/>
<dbReference type="EMBL" id="SNRW01012194">
    <property type="protein sequence ID" value="KAA6374143.1"/>
    <property type="molecule type" value="Genomic_DNA"/>
</dbReference>
<evidence type="ECO:0000256" key="1">
    <source>
        <dbReference type="SAM" id="MobiDB-lite"/>
    </source>
</evidence>
<gene>
    <name evidence="2" type="ORF">EZS28_030329</name>
</gene>
<protein>
    <submittedName>
        <fullName evidence="2">Uncharacterized protein</fullName>
    </submittedName>
</protein>
<dbReference type="Proteomes" id="UP000324800">
    <property type="component" value="Unassembled WGS sequence"/>
</dbReference>
<comment type="caution">
    <text evidence="2">The sequence shown here is derived from an EMBL/GenBank/DDBJ whole genome shotgun (WGS) entry which is preliminary data.</text>
</comment>
<organism evidence="2 3">
    <name type="scientific">Streblomastix strix</name>
    <dbReference type="NCBI Taxonomy" id="222440"/>
    <lineage>
        <taxon>Eukaryota</taxon>
        <taxon>Metamonada</taxon>
        <taxon>Preaxostyla</taxon>
        <taxon>Oxymonadida</taxon>
        <taxon>Streblomastigidae</taxon>
        <taxon>Streblomastix</taxon>
    </lineage>
</organism>
<feature type="compositionally biased region" description="Basic and acidic residues" evidence="1">
    <location>
        <begin position="44"/>
        <end position="53"/>
    </location>
</feature>
<proteinExistence type="predicted"/>
<sequence>MNETLNDTRVTTRSMFTNRKLYEKEIQFQIRLGNKKHGKPFIMKQKEEPKRSLMEAQQPQKKRNTEQ</sequence>